<evidence type="ECO:0000313" key="3">
    <source>
        <dbReference type="Proteomes" id="UP001147746"/>
    </source>
</evidence>
<feature type="transmembrane region" description="Helical" evidence="1">
    <location>
        <begin position="95"/>
        <end position="118"/>
    </location>
</feature>
<keyword evidence="1" id="KW-0812">Transmembrane</keyword>
<sequence>MIARLFLLVVVYDSQRKWSLAVLILDSDVGSLRQKCYHSLILAFIGGFSKRHKEQVIPGLDSGSMIEQIFDKGVRIKHSRQGKRISRCKRSGEEFNFGIVLVYVVVNAVEALGVYWLVRVPKRGGGLANRKQEEGGNRHRTSLA</sequence>
<dbReference type="EMBL" id="JAPZBO010000007">
    <property type="protein sequence ID" value="KAJ5311292.1"/>
    <property type="molecule type" value="Genomic_DNA"/>
</dbReference>
<evidence type="ECO:0000313" key="2">
    <source>
        <dbReference type="EMBL" id="KAJ5311292.1"/>
    </source>
</evidence>
<keyword evidence="1" id="KW-1133">Transmembrane helix</keyword>
<dbReference type="Proteomes" id="UP001147746">
    <property type="component" value="Unassembled WGS sequence"/>
</dbReference>
<evidence type="ECO:0000256" key="1">
    <source>
        <dbReference type="SAM" id="Phobius"/>
    </source>
</evidence>
<organism evidence="2 3">
    <name type="scientific">Penicillium atrosanguineum</name>
    <dbReference type="NCBI Taxonomy" id="1132637"/>
    <lineage>
        <taxon>Eukaryota</taxon>
        <taxon>Fungi</taxon>
        <taxon>Dikarya</taxon>
        <taxon>Ascomycota</taxon>
        <taxon>Pezizomycotina</taxon>
        <taxon>Eurotiomycetes</taxon>
        <taxon>Eurotiomycetidae</taxon>
        <taxon>Eurotiales</taxon>
        <taxon>Aspergillaceae</taxon>
        <taxon>Penicillium</taxon>
    </lineage>
</organism>
<name>A0A9W9HDL7_9EURO</name>
<proteinExistence type="predicted"/>
<keyword evidence="1" id="KW-0472">Membrane</keyword>
<accession>A0A9W9HDL7</accession>
<comment type="caution">
    <text evidence="2">The sequence shown here is derived from an EMBL/GenBank/DDBJ whole genome shotgun (WGS) entry which is preliminary data.</text>
</comment>
<gene>
    <name evidence="2" type="ORF">N7476_007152</name>
</gene>
<reference evidence="2" key="2">
    <citation type="journal article" date="2023" name="IMA Fungus">
        <title>Comparative genomic study of the Penicillium genus elucidates a diverse pangenome and 15 lateral gene transfer events.</title>
        <authorList>
            <person name="Petersen C."/>
            <person name="Sorensen T."/>
            <person name="Nielsen M.R."/>
            <person name="Sondergaard T.E."/>
            <person name="Sorensen J.L."/>
            <person name="Fitzpatrick D.A."/>
            <person name="Frisvad J.C."/>
            <person name="Nielsen K.L."/>
        </authorList>
    </citation>
    <scope>NUCLEOTIDE SEQUENCE</scope>
    <source>
        <strain evidence="2">IBT 21472</strain>
    </source>
</reference>
<keyword evidence="3" id="KW-1185">Reference proteome</keyword>
<dbReference type="AlphaFoldDB" id="A0A9W9HDL7"/>
<protein>
    <submittedName>
        <fullName evidence="2">CDR ABC transporter</fullName>
    </submittedName>
</protein>
<reference evidence="2" key="1">
    <citation type="submission" date="2022-12" db="EMBL/GenBank/DDBJ databases">
        <authorList>
            <person name="Petersen C."/>
        </authorList>
    </citation>
    <scope>NUCLEOTIDE SEQUENCE</scope>
    <source>
        <strain evidence="2">IBT 21472</strain>
    </source>
</reference>